<dbReference type="PROSITE" id="PS00455">
    <property type="entry name" value="AMP_BINDING"/>
    <property type="match status" value="1"/>
</dbReference>
<dbReference type="AlphaFoldDB" id="A0A650CFM4"/>
<dbReference type="KEGG" id="soh:D1869_05200"/>
<dbReference type="FunFam" id="3.30.300.30:FF:000008">
    <property type="entry name" value="2,3-dihydroxybenzoate-AMP ligase"/>
    <property type="match status" value="1"/>
</dbReference>
<dbReference type="Pfam" id="PF00501">
    <property type="entry name" value="AMP-binding"/>
    <property type="match status" value="1"/>
</dbReference>
<proteinExistence type="inferred from homology"/>
<dbReference type="Proteomes" id="UP000427373">
    <property type="component" value="Chromosome"/>
</dbReference>
<evidence type="ECO:0000259" key="4">
    <source>
        <dbReference type="Pfam" id="PF13193"/>
    </source>
</evidence>
<dbReference type="GO" id="GO:0004467">
    <property type="term" value="F:long-chain fatty acid-CoA ligase activity"/>
    <property type="evidence" value="ECO:0007669"/>
    <property type="project" value="UniProtKB-EC"/>
</dbReference>
<dbReference type="PANTHER" id="PTHR43201:SF5">
    <property type="entry name" value="MEDIUM-CHAIN ACYL-COA LIGASE ACSF2, MITOCHONDRIAL"/>
    <property type="match status" value="1"/>
</dbReference>
<dbReference type="InterPro" id="IPR020845">
    <property type="entry name" value="AMP-binding_CS"/>
</dbReference>
<dbReference type="EMBL" id="CP045484">
    <property type="protein sequence ID" value="QGR16650.1"/>
    <property type="molecule type" value="Genomic_DNA"/>
</dbReference>
<dbReference type="GO" id="GO:0031956">
    <property type="term" value="F:medium-chain fatty acid-CoA ligase activity"/>
    <property type="evidence" value="ECO:0007669"/>
    <property type="project" value="TreeGrafter"/>
</dbReference>
<evidence type="ECO:0000313" key="8">
    <source>
        <dbReference type="Proteomes" id="UP000582213"/>
    </source>
</evidence>
<dbReference type="InterPro" id="IPR042099">
    <property type="entry name" value="ANL_N_sf"/>
</dbReference>
<dbReference type="RefSeq" id="WP_156014205.1">
    <property type="nucleotide sequence ID" value="NZ_CP045484.1"/>
</dbReference>
<evidence type="ECO:0000256" key="1">
    <source>
        <dbReference type="ARBA" id="ARBA00006432"/>
    </source>
</evidence>
<comment type="similarity">
    <text evidence="1">Belongs to the ATP-dependent AMP-binding enzyme family.</text>
</comment>
<dbReference type="InterPro" id="IPR000873">
    <property type="entry name" value="AMP-dep_synth/lig_dom"/>
</dbReference>
<evidence type="ECO:0000313" key="6">
    <source>
        <dbReference type="EMBL" id="QGR16650.1"/>
    </source>
</evidence>
<accession>A0A650CFM4</accession>
<keyword evidence="2 5" id="KW-0436">Ligase</keyword>
<evidence type="ECO:0000256" key="2">
    <source>
        <dbReference type="ARBA" id="ARBA00022598"/>
    </source>
</evidence>
<reference evidence="5 8" key="2">
    <citation type="submission" date="2020-08" db="EMBL/GenBank/DDBJ databases">
        <title>Genomic Encyclopedia of Type Strains, Phase IV (KMG-IV): sequencing the most valuable type-strain genomes for metagenomic binning, comparative biology and taxonomic classification.</title>
        <authorList>
            <person name="Goeker M."/>
        </authorList>
    </citation>
    <scope>NUCLEOTIDE SEQUENCE [LARGE SCALE GENOMIC DNA]</scope>
    <source>
        <strain evidence="5 8">DSM 12421</strain>
    </source>
</reference>
<dbReference type="InterPro" id="IPR025110">
    <property type="entry name" value="AMP-bd_C"/>
</dbReference>
<dbReference type="SUPFAM" id="SSF56801">
    <property type="entry name" value="Acetyl-CoA synthetase-like"/>
    <property type="match status" value="1"/>
</dbReference>
<dbReference type="InterPro" id="IPR045851">
    <property type="entry name" value="AMP-bd_C_sf"/>
</dbReference>
<keyword evidence="7" id="KW-1185">Reference proteome</keyword>
<evidence type="ECO:0000259" key="3">
    <source>
        <dbReference type="Pfam" id="PF00501"/>
    </source>
</evidence>
<dbReference type="OrthoDB" id="193284at2157"/>
<dbReference type="Pfam" id="PF13193">
    <property type="entry name" value="AMP-binding_C"/>
    <property type="match status" value="1"/>
</dbReference>
<feature type="domain" description="AMP-binding enzyme C-terminal" evidence="4">
    <location>
        <begin position="415"/>
        <end position="493"/>
    </location>
</feature>
<sequence length="504" mass="57493">MKYTRGEELEELRHTKPVIEIIPSDDPIAIDYFGTKITYRELNLMIDSVASQLDINKGDVVIITMQNIPQFIITEFAVWKKGGIVLPVNPSYTEKELDYIIENSEAKLMIRSCEAINTKKIRTITTNPETFHEIPSELKAKWKIIDCEEELDFKSLHHEKVNVSPNDLALLVYTSGTTGKPKGVPITHKNIYASSIIYKHWFKFTEKDKVLGIAPFFHITGQIFHITTPLISGSEIVISYRFDPTLALRDVEEKKTTITMAVATAYRAMLNEYKGEDLSSMRLWSSGGMPMPRMLEIEWKKKIGQWIYMAWGLTETTSPATLWPYPYNGELPVDPETGIVSSGIPVYNTEISIAEDGEVLVRGPQVVSGYWKMEKFRDGWLPTGDIGKIIDGWVYIIDRKKDIINASGFKIMPREVEEVIYMHPAVSEVAVVGLPDQYRGETVAAFIKLKDDYTPSEKVEEEIISLCRKNLAPYKVPKIIRFVNEIPKTPSGKIMRRVFRNERT</sequence>
<reference evidence="6 7" key="1">
    <citation type="submission" date="2019-10" db="EMBL/GenBank/DDBJ databases">
        <title>Genome Sequences from Six Type Strain Members of the Archaeal Family Sulfolobaceae: Acidianus ambivalens, Acidianus infernus, Metallosphaera prunae, Stygiolobus azoricus, Sulfolobus metallicus, and Sulfurisphaera ohwakuensis.</title>
        <authorList>
            <person name="Counts J.A."/>
            <person name="Kelly R.M."/>
        </authorList>
    </citation>
    <scope>NUCLEOTIDE SEQUENCE [LARGE SCALE GENOMIC DNA]</scope>
    <source>
        <strain evidence="6 7">TA-1</strain>
    </source>
</reference>
<feature type="domain" description="AMP-dependent synthetase/ligase" evidence="3">
    <location>
        <begin position="28"/>
        <end position="371"/>
    </location>
</feature>
<evidence type="ECO:0000313" key="5">
    <source>
        <dbReference type="EMBL" id="MBB5254046.1"/>
    </source>
</evidence>
<gene>
    <name evidence="6" type="ORF">D1869_05200</name>
    <name evidence="5" type="ORF">HNQ62_001819</name>
</gene>
<dbReference type="Proteomes" id="UP000582213">
    <property type="component" value="Unassembled WGS sequence"/>
</dbReference>
<name>A0A650CFM4_SULOH</name>
<evidence type="ECO:0000313" key="7">
    <source>
        <dbReference type="Proteomes" id="UP000427373"/>
    </source>
</evidence>
<dbReference type="GeneID" id="42800618"/>
<protein>
    <submittedName>
        <fullName evidence="6">AMP-binding protein</fullName>
    </submittedName>
    <submittedName>
        <fullName evidence="5">Long-chain acyl-CoA synthetase</fullName>
        <ecNumber evidence="5">6.2.1.3</ecNumber>
    </submittedName>
</protein>
<dbReference type="PANTHER" id="PTHR43201">
    <property type="entry name" value="ACYL-COA SYNTHETASE"/>
    <property type="match status" value="1"/>
</dbReference>
<dbReference type="Gene3D" id="3.40.50.12780">
    <property type="entry name" value="N-terminal domain of ligase-like"/>
    <property type="match status" value="1"/>
</dbReference>
<dbReference type="Gene3D" id="3.30.300.30">
    <property type="match status" value="1"/>
</dbReference>
<dbReference type="EMBL" id="JACHFY010000010">
    <property type="protein sequence ID" value="MBB5254046.1"/>
    <property type="molecule type" value="Genomic_DNA"/>
</dbReference>
<dbReference type="EC" id="6.2.1.3" evidence="5"/>
<organism evidence="6 7">
    <name type="scientific">Sulfurisphaera ohwakuensis</name>
    <dbReference type="NCBI Taxonomy" id="69656"/>
    <lineage>
        <taxon>Archaea</taxon>
        <taxon>Thermoproteota</taxon>
        <taxon>Thermoprotei</taxon>
        <taxon>Sulfolobales</taxon>
        <taxon>Sulfolobaceae</taxon>
        <taxon>Sulfurisphaera</taxon>
    </lineage>
</organism>